<protein>
    <submittedName>
        <fullName evidence="2">Uncharacterized protein</fullName>
    </submittedName>
</protein>
<evidence type="ECO:0000313" key="2">
    <source>
        <dbReference type="EMBL" id="GAA4191254.1"/>
    </source>
</evidence>
<keyword evidence="1" id="KW-0812">Transmembrane</keyword>
<sequence length="42" mass="4320">MRDRFTGESIGFGGLSAMIFGISDVAASAVTYVGAEPVSRVP</sequence>
<evidence type="ECO:0000313" key="3">
    <source>
        <dbReference type="Proteomes" id="UP001501251"/>
    </source>
</evidence>
<keyword evidence="1" id="KW-0472">Membrane</keyword>
<feature type="transmembrane region" description="Helical" evidence="1">
    <location>
        <begin position="12"/>
        <end position="35"/>
    </location>
</feature>
<keyword evidence="1" id="KW-1133">Transmembrane helix</keyword>
<accession>A0ABP8AV28</accession>
<keyword evidence="3" id="KW-1185">Reference proteome</keyword>
<organism evidence="2 3">
    <name type="scientific">Streptosporangium oxazolinicum</name>
    <dbReference type="NCBI Taxonomy" id="909287"/>
    <lineage>
        <taxon>Bacteria</taxon>
        <taxon>Bacillati</taxon>
        <taxon>Actinomycetota</taxon>
        <taxon>Actinomycetes</taxon>
        <taxon>Streptosporangiales</taxon>
        <taxon>Streptosporangiaceae</taxon>
        <taxon>Streptosporangium</taxon>
    </lineage>
</organism>
<evidence type="ECO:0000256" key="1">
    <source>
        <dbReference type="SAM" id="Phobius"/>
    </source>
</evidence>
<dbReference type="EMBL" id="BAABAQ010000004">
    <property type="protein sequence ID" value="GAA4191254.1"/>
    <property type="molecule type" value="Genomic_DNA"/>
</dbReference>
<dbReference type="Proteomes" id="UP001501251">
    <property type="component" value="Unassembled WGS sequence"/>
</dbReference>
<comment type="caution">
    <text evidence="2">The sequence shown here is derived from an EMBL/GenBank/DDBJ whole genome shotgun (WGS) entry which is preliminary data.</text>
</comment>
<name>A0ABP8AV28_9ACTN</name>
<gene>
    <name evidence="2" type="ORF">GCM10022252_30820</name>
</gene>
<proteinExistence type="predicted"/>
<reference evidence="3" key="1">
    <citation type="journal article" date="2019" name="Int. J. Syst. Evol. Microbiol.">
        <title>The Global Catalogue of Microorganisms (GCM) 10K type strain sequencing project: providing services to taxonomists for standard genome sequencing and annotation.</title>
        <authorList>
            <consortium name="The Broad Institute Genomics Platform"/>
            <consortium name="The Broad Institute Genome Sequencing Center for Infectious Disease"/>
            <person name="Wu L."/>
            <person name="Ma J."/>
        </authorList>
    </citation>
    <scope>NUCLEOTIDE SEQUENCE [LARGE SCALE GENOMIC DNA]</scope>
    <source>
        <strain evidence="3">JCM 17388</strain>
    </source>
</reference>